<protein>
    <recommendedName>
        <fullName evidence="10">Copper acquisition factor BIM1-like domain-containing protein</fullName>
    </recommendedName>
</protein>
<dbReference type="EMBL" id="ML994666">
    <property type="protein sequence ID" value="KAF2179499.1"/>
    <property type="molecule type" value="Genomic_DNA"/>
</dbReference>
<evidence type="ECO:0000256" key="5">
    <source>
        <dbReference type="ARBA" id="ARBA00023136"/>
    </source>
</evidence>
<evidence type="ECO:0000256" key="4">
    <source>
        <dbReference type="ARBA" id="ARBA00022729"/>
    </source>
</evidence>
<organism evidence="11 12">
    <name type="scientific">Zopfia rhizophila CBS 207.26</name>
    <dbReference type="NCBI Taxonomy" id="1314779"/>
    <lineage>
        <taxon>Eukaryota</taxon>
        <taxon>Fungi</taxon>
        <taxon>Dikarya</taxon>
        <taxon>Ascomycota</taxon>
        <taxon>Pezizomycotina</taxon>
        <taxon>Dothideomycetes</taxon>
        <taxon>Dothideomycetes incertae sedis</taxon>
        <taxon>Zopfiaceae</taxon>
        <taxon>Zopfia</taxon>
    </lineage>
</organism>
<feature type="signal peptide" evidence="9">
    <location>
        <begin position="1"/>
        <end position="18"/>
    </location>
</feature>
<evidence type="ECO:0000313" key="11">
    <source>
        <dbReference type="EMBL" id="KAF2179499.1"/>
    </source>
</evidence>
<dbReference type="PANTHER" id="PTHR34992:SF5">
    <property type="entry name" value="ANCHORED PROTEIN, PUTATIVE (AFU_ORTHOLOGUE AFUA_6G02800)-RELATED"/>
    <property type="match status" value="1"/>
</dbReference>
<dbReference type="Proteomes" id="UP000800200">
    <property type="component" value="Unassembled WGS sequence"/>
</dbReference>
<proteinExistence type="predicted"/>
<feature type="chain" id="PRO_5025391453" description="Copper acquisition factor BIM1-like domain-containing protein" evidence="9">
    <location>
        <begin position="19"/>
        <end position="273"/>
    </location>
</feature>
<evidence type="ECO:0000259" key="10">
    <source>
        <dbReference type="Pfam" id="PF20238"/>
    </source>
</evidence>
<dbReference type="AlphaFoldDB" id="A0A6A6DMP6"/>
<keyword evidence="4 9" id="KW-0732">Signal</keyword>
<accession>A0A6A6DMP6</accession>
<keyword evidence="7" id="KW-0449">Lipoprotein</keyword>
<keyword evidence="3" id="KW-0336">GPI-anchor</keyword>
<evidence type="ECO:0000256" key="2">
    <source>
        <dbReference type="ARBA" id="ARBA00022475"/>
    </source>
</evidence>
<evidence type="ECO:0000256" key="1">
    <source>
        <dbReference type="ARBA" id="ARBA00004609"/>
    </source>
</evidence>
<keyword evidence="6" id="KW-0325">Glycoprotein</keyword>
<name>A0A6A6DMP6_9PEZI</name>
<keyword evidence="2" id="KW-1003">Cell membrane</keyword>
<keyword evidence="8" id="KW-0812">Transmembrane</keyword>
<dbReference type="Pfam" id="PF20238">
    <property type="entry name" value="BIM1-like_dom"/>
    <property type="match status" value="1"/>
</dbReference>
<dbReference type="GO" id="GO:0098552">
    <property type="term" value="C:side of membrane"/>
    <property type="evidence" value="ECO:0007669"/>
    <property type="project" value="UniProtKB-KW"/>
</dbReference>
<reference evidence="11" key="1">
    <citation type="journal article" date="2020" name="Stud. Mycol.">
        <title>101 Dothideomycetes genomes: a test case for predicting lifestyles and emergence of pathogens.</title>
        <authorList>
            <person name="Haridas S."/>
            <person name="Albert R."/>
            <person name="Binder M."/>
            <person name="Bloem J."/>
            <person name="Labutti K."/>
            <person name="Salamov A."/>
            <person name="Andreopoulos B."/>
            <person name="Baker S."/>
            <person name="Barry K."/>
            <person name="Bills G."/>
            <person name="Bluhm B."/>
            <person name="Cannon C."/>
            <person name="Castanera R."/>
            <person name="Culley D."/>
            <person name="Daum C."/>
            <person name="Ezra D."/>
            <person name="Gonzalez J."/>
            <person name="Henrissat B."/>
            <person name="Kuo A."/>
            <person name="Liang C."/>
            <person name="Lipzen A."/>
            <person name="Lutzoni F."/>
            <person name="Magnuson J."/>
            <person name="Mondo S."/>
            <person name="Nolan M."/>
            <person name="Ohm R."/>
            <person name="Pangilinan J."/>
            <person name="Park H.-J."/>
            <person name="Ramirez L."/>
            <person name="Alfaro M."/>
            <person name="Sun H."/>
            <person name="Tritt A."/>
            <person name="Yoshinaga Y."/>
            <person name="Zwiers L.-H."/>
            <person name="Turgeon B."/>
            <person name="Goodwin S."/>
            <person name="Spatafora J."/>
            <person name="Crous P."/>
            <person name="Grigoriev I."/>
        </authorList>
    </citation>
    <scope>NUCLEOTIDE SEQUENCE</scope>
    <source>
        <strain evidence="11">CBS 207.26</strain>
    </source>
</reference>
<dbReference type="OrthoDB" id="2587363at2759"/>
<gene>
    <name evidence="11" type="ORF">K469DRAFT_753887</name>
</gene>
<dbReference type="CDD" id="cd21176">
    <property type="entry name" value="LPMO_auxiliary-like"/>
    <property type="match status" value="1"/>
</dbReference>
<evidence type="ECO:0000256" key="8">
    <source>
        <dbReference type="SAM" id="Phobius"/>
    </source>
</evidence>
<evidence type="ECO:0000313" key="12">
    <source>
        <dbReference type="Proteomes" id="UP000800200"/>
    </source>
</evidence>
<feature type="transmembrane region" description="Helical" evidence="8">
    <location>
        <begin position="228"/>
        <end position="250"/>
    </location>
</feature>
<evidence type="ECO:0000256" key="9">
    <source>
        <dbReference type="SAM" id="SignalP"/>
    </source>
</evidence>
<dbReference type="GO" id="GO:0005886">
    <property type="term" value="C:plasma membrane"/>
    <property type="evidence" value="ECO:0007669"/>
    <property type="project" value="UniProtKB-SubCell"/>
</dbReference>
<keyword evidence="12" id="KW-1185">Reference proteome</keyword>
<feature type="domain" description="Copper acquisition factor BIM1-like" evidence="10">
    <location>
        <begin position="33"/>
        <end position="180"/>
    </location>
</feature>
<dbReference type="InterPro" id="IPR046530">
    <property type="entry name" value="BIM1-like_dom"/>
</dbReference>
<comment type="subcellular location">
    <subcellularLocation>
        <location evidence="1">Cell membrane</location>
        <topology evidence="1">Lipid-anchor</topology>
        <topology evidence="1">GPI-anchor</topology>
    </subcellularLocation>
</comment>
<keyword evidence="8" id="KW-1133">Transmembrane helix</keyword>
<sequence length="273" mass="28544">MHFSGLAVLSLLSCLVRAQNTPKHGEGEEGKSMGPVAFLWPSDRPWTVQDDNIAPCGSPNGPSNRTLFPLDQGSVALSIADDAWHVAFRISYENDPKQQSDFGQQVVPNVTDIVPGHQCYKIGEIPSTVGPGANATIQLEYWAEFEGENNGNNQSFFACADVTFVEATDFKDQVPCFNVTSDDFNAPTPSTSASGSMPTASNLSATSPASSLAASSSSGGGPSAGAKAGIAVGSIVGAAAIIGAIAFLVLRRRKSAQKSKADQYELRAKTLST</sequence>
<dbReference type="InterPro" id="IPR046936">
    <property type="entry name" value="BIM1-like"/>
</dbReference>
<keyword evidence="5 8" id="KW-0472">Membrane</keyword>
<evidence type="ECO:0000256" key="7">
    <source>
        <dbReference type="ARBA" id="ARBA00023288"/>
    </source>
</evidence>
<evidence type="ECO:0000256" key="3">
    <source>
        <dbReference type="ARBA" id="ARBA00022622"/>
    </source>
</evidence>
<evidence type="ECO:0000256" key="6">
    <source>
        <dbReference type="ARBA" id="ARBA00023180"/>
    </source>
</evidence>
<dbReference type="PANTHER" id="PTHR34992">
    <property type="entry name" value="HYPHAL ANASTAMOSIS-7 PROTEIN"/>
    <property type="match status" value="1"/>
</dbReference>